<evidence type="ECO:0000259" key="1">
    <source>
        <dbReference type="Pfam" id="PF13401"/>
    </source>
</evidence>
<dbReference type="InterPro" id="IPR049945">
    <property type="entry name" value="AAA_22"/>
</dbReference>
<organism evidence="2 3">
    <name type="scientific">Candidatus Thiomargarita nelsonii</name>
    <dbReference type="NCBI Taxonomy" id="1003181"/>
    <lineage>
        <taxon>Bacteria</taxon>
        <taxon>Pseudomonadati</taxon>
        <taxon>Pseudomonadota</taxon>
        <taxon>Gammaproteobacteria</taxon>
        <taxon>Thiotrichales</taxon>
        <taxon>Thiotrichaceae</taxon>
        <taxon>Thiomargarita</taxon>
    </lineage>
</organism>
<name>A0A0A6P6H8_9GAMM</name>
<protein>
    <recommendedName>
        <fullName evidence="1">ORC1/DEAH AAA+ ATPase domain-containing protein</fullName>
    </recommendedName>
</protein>
<reference evidence="2 3" key="1">
    <citation type="journal article" date="2016" name="Front. Microbiol.">
        <title>Single-Cell (Meta-)Genomics of a Dimorphic Candidatus Thiomargarita nelsonii Reveals Genomic Plasticity.</title>
        <authorList>
            <person name="Flood B.E."/>
            <person name="Fliss P."/>
            <person name="Jones D.S."/>
            <person name="Dick G.J."/>
            <person name="Jain S."/>
            <person name="Kaster A.K."/>
            <person name="Winkel M."/>
            <person name="Mussmann M."/>
            <person name="Bailey J."/>
        </authorList>
    </citation>
    <scope>NUCLEOTIDE SEQUENCE [LARGE SCALE GENOMIC DNA]</scope>
    <source>
        <strain evidence="2">Hydrate Ridge</strain>
    </source>
</reference>
<dbReference type="AlphaFoldDB" id="A0A0A6P6H8"/>
<keyword evidence="3" id="KW-1185">Reference proteome</keyword>
<dbReference type="Gene3D" id="3.40.50.300">
    <property type="entry name" value="P-loop containing nucleotide triphosphate hydrolases"/>
    <property type="match status" value="1"/>
</dbReference>
<gene>
    <name evidence="2" type="ORF">PN36_22175</name>
</gene>
<dbReference type="Pfam" id="PF13401">
    <property type="entry name" value="AAA_22"/>
    <property type="match status" value="1"/>
</dbReference>
<evidence type="ECO:0000313" key="3">
    <source>
        <dbReference type="Proteomes" id="UP000030428"/>
    </source>
</evidence>
<accession>A0A0A6P6H8</accession>
<dbReference type="GO" id="GO:0016887">
    <property type="term" value="F:ATP hydrolysis activity"/>
    <property type="evidence" value="ECO:0007669"/>
    <property type="project" value="InterPro"/>
</dbReference>
<sequence>MRKFSSYGPPNTNLHYYAPRKELIARTIMQLKGDEHEEGGHYITVWAPRQTGKTWIMQEVLSTLEQETQFDVVLLSLQFLSEVTDLNSVAQLFAQELMEKLNLEKLSINRLEDFHRLFKRETLTKPLILMLDEFDALDQAAISRLVSVFRHIYNTRQNQKDKLTGENKNKNRGAGVFLGF</sequence>
<dbReference type="Proteomes" id="UP000030428">
    <property type="component" value="Unassembled WGS sequence"/>
</dbReference>
<dbReference type="InterPro" id="IPR027417">
    <property type="entry name" value="P-loop_NTPase"/>
</dbReference>
<feature type="domain" description="ORC1/DEAH AAA+ ATPase" evidence="1">
    <location>
        <begin position="42"/>
        <end position="155"/>
    </location>
</feature>
<comment type="caution">
    <text evidence="2">The sequence shown here is derived from an EMBL/GenBank/DDBJ whole genome shotgun (WGS) entry which is preliminary data.</text>
</comment>
<evidence type="ECO:0000313" key="2">
    <source>
        <dbReference type="EMBL" id="KHD10475.1"/>
    </source>
</evidence>
<dbReference type="EMBL" id="JSZA02000102">
    <property type="protein sequence ID" value="KHD10475.1"/>
    <property type="molecule type" value="Genomic_DNA"/>
</dbReference>
<proteinExistence type="predicted"/>
<dbReference type="SUPFAM" id="SSF52540">
    <property type="entry name" value="P-loop containing nucleoside triphosphate hydrolases"/>
    <property type="match status" value="1"/>
</dbReference>